<organism evidence="2 3">
    <name type="scientific">Actinia tenebrosa</name>
    <name type="common">Australian red waratah sea anemone</name>
    <dbReference type="NCBI Taxonomy" id="6105"/>
    <lineage>
        <taxon>Eukaryota</taxon>
        <taxon>Metazoa</taxon>
        <taxon>Cnidaria</taxon>
        <taxon>Anthozoa</taxon>
        <taxon>Hexacorallia</taxon>
        <taxon>Actiniaria</taxon>
        <taxon>Actiniidae</taxon>
        <taxon>Actinia</taxon>
    </lineage>
</organism>
<dbReference type="SUPFAM" id="SSF52402">
    <property type="entry name" value="Adenine nucleotide alpha hydrolases-like"/>
    <property type="match status" value="1"/>
</dbReference>
<evidence type="ECO:0000259" key="1">
    <source>
        <dbReference type="Pfam" id="PF00582"/>
    </source>
</evidence>
<dbReference type="PRINTS" id="PR01438">
    <property type="entry name" value="UNVRSLSTRESS"/>
</dbReference>
<dbReference type="InParanoid" id="A0A6P8IAN3"/>
<dbReference type="Pfam" id="PF00582">
    <property type="entry name" value="Usp"/>
    <property type="match status" value="1"/>
</dbReference>
<dbReference type="InterPro" id="IPR014729">
    <property type="entry name" value="Rossmann-like_a/b/a_fold"/>
</dbReference>
<accession>A0A6P8IAN3</accession>
<proteinExistence type="predicted"/>
<evidence type="ECO:0000313" key="3">
    <source>
        <dbReference type="RefSeq" id="XP_031565223.1"/>
    </source>
</evidence>
<dbReference type="InterPro" id="IPR006016">
    <property type="entry name" value="UspA"/>
</dbReference>
<dbReference type="CDD" id="cd23659">
    <property type="entry name" value="USP_At3g01520-like"/>
    <property type="match status" value="1"/>
</dbReference>
<dbReference type="GeneID" id="116300486"/>
<dbReference type="Gene3D" id="3.40.50.620">
    <property type="entry name" value="HUPs"/>
    <property type="match status" value="1"/>
</dbReference>
<dbReference type="InterPro" id="IPR006015">
    <property type="entry name" value="Universal_stress_UspA"/>
</dbReference>
<dbReference type="AlphaFoldDB" id="A0A6P8IAN3"/>
<evidence type="ECO:0000313" key="2">
    <source>
        <dbReference type="Proteomes" id="UP000515163"/>
    </source>
</evidence>
<dbReference type="PANTHER" id="PTHR46989">
    <property type="entry name" value="USP DOMAIN-CONTAINING PROTEIN"/>
    <property type="match status" value="1"/>
</dbReference>
<reference evidence="3" key="1">
    <citation type="submission" date="2025-08" db="UniProtKB">
        <authorList>
            <consortium name="RefSeq"/>
        </authorList>
    </citation>
    <scope>IDENTIFICATION</scope>
    <source>
        <tissue evidence="3">Tentacle</tissue>
    </source>
</reference>
<dbReference type="KEGG" id="aten:116300486"/>
<protein>
    <submittedName>
        <fullName evidence="3">Uncharacterized protein LOC116300486</fullName>
    </submittedName>
</protein>
<dbReference type="RefSeq" id="XP_031565223.1">
    <property type="nucleotide sequence ID" value="XM_031709363.1"/>
</dbReference>
<feature type="domain" description="UspA" evidence="1">
    <location>
        <begin position="6"/>
        <end position="155"/>
    </location>
</feature>
<sequence length="159" mass="18003">MAAASRNVLLPVDGSDQSRKAFEWYCTHLYHEGDTAIFLNVYILPEMYDASLTWPAVKDVAEDWNYNQHVKEKEADELLQRYEKKCKENCFSSKSNKIPLSFGDAGKVAEKICDFSVEEKADIIVMNHHGDKTEGEELGSTCSYCVKNAKIPVCVLFLP</sequence>
<gene>
    <name evidence="3" type="primary">LOC116300486</name>
</gene>
<dbReference type="Proteomes" id="UP000515163">
    <property type="component" value="Unplaced"/>
</dbReference>
<keyword evidence="2" id="KW-1185">Reference proteome</keyword>
<dbReference type="OrthoDB" id="843225at2759"/>
<name>A0A6P8IAN3_ACTTE</name>
<dbReference type="PANTHER" id="PTHR46989:SF3">
    <property type="entry name" value="USPA DOMAIN-CONTAINING PROTEIN"/>
    <property type="match status" value="1"/>
</dbReference>